<dbReference type="GO" id="GO:0006355">
    <property type="term" value="P:regulation of DNA-templated transcription"/>
    <property type="evidence" value="ECO:0007669"/>
    <property type="project" value="InterPro"/>
</dbReference>
<dbReference type="Pfam" id="PF08448">
    <property type="entry name" value="PAS_4"/>
    <property type="match status" value="1"/>
</dbReference>
<evidence type="ECO:0000256" key="4">
    <source>
        <dbReference type="ARBA" id="ARBA00023125"/>
    </source>
</evidence>
<dbReference type="PROSITE" id="PS50045">
    <property type="entry name" value="SIGMA54_INTERACT_4"/>
    <property type="match status" value="1"/>
</dbReference>
<dbReference type="NCBIfam" id="TIGR00229">
    <property type="entry name" value="sensory_box"/>
    <property type="match status" value="1"/>
</dbReference>
<gene>
    <name evidence="9" type="ORF">HKBW3S33_01580</name>
</gene>
<dbReference type="GO" id="GO:0043565">
    <property type="term" value="F:sequence-specific DNA binding"/>
    <property type="evidence" value="ECO:0007669"/>
    <property type="project" value="InterPro"/>
</dbReference>
<keyword evidence="6" id="KW-0804">Transcription</keyword>
<dbReference type="AlphaFoldDB" id="A0A6V8P739"/>
<dbReference type="SUPFAM" id="SSF52540">
    <property type="entry name" value="P-loop containing nucleoside triphosphate hydrolases"/>
    <property type="match status" value="1"/>
</dbReference>
<sequence>MTPKLSLLESKRKIFSLTIERARERCRSYNVDPQGGNPRILTEAELEKRLRRRRELLEIARSTMENLHSLVAGSNFVIMLADENSAILEIMGDPEALEAASHIKLVRGAIWSEETVGNSAIMSAILEDVPIQVVGQEHYCLSQQGITCSAAPIHDSQGEVIGALDMSASCELVHPHTLGMVVAAATSIEKELAIRKALEERSLANEYLRTTLDCVSDGILALDRGGVINHVNARTAEIVGLRPEEVMGRSAAEILGQQPLLDRVLQSGKELRDAEIIVRSPRRRAGCLISANPILSHQGQIIGVVATLKRIETVHWLVNRMTGAEARFTFSDIMGQSGKMKQAVKIGRIAAECSSVVLLQGESGTGKELFAQAIHRAGLGDRPFVALNCGAIPRSLLESELFGYEGGSFTGADKRGRPGKFELADGGTVFLDEIGEMPLDMQVVLLRVLEEKKVYRIGGQRAIPLNVRVITATNKNLASEIEKGRFREDLYYRLNVLTIDIPPLRERKEDIPLLCDHFLKQIGSRLNKKVEGIDPLALQRLISYHWPGNVRELENVLERGIILGSGSLLRICDLPDYLQNLEASSWQPEIAFERTSGEKNKSLGEVEKTLIAEALRSTEGNITQAARILGIGRSTLYRKMSRYTLSSR</sequence>
<dbReference type="InterPro" id="IPR058031">
    <property type="entry name" value="AAA_lid_NorR"/>
</dbReference>
<dbReference type="InterPro" id="IPR035965">
    <property type="entry name" value="PAS-like_dom_sf"/>
</dbReference>
<dbReference type="Gene3D" id="3.30.450.20">
    <property type="entry name" value="PAS domain"/>
    <property type="match status" value="1"/>
</dbReference>
<dbReference type="InterPro" id="IPR013656">
    <property type="entry name" value="PAS_4"/>
</dbReference>
<keyword evidence="5" id="KW-0010">Activator</keyword>
<dbReference type="InterPro" id="IPR029016">
    <property type="entry name" value="GAF-like_dom_sf"/>
</dbReference>
<dbReference type="Gene3D" id="3.40.50.300">
    <property type="entry name" value="P-loop containing nucleotide triphosphate hydrolases"/>
    <property type="match status" value="1"/>
</dbReference>
<comment type="caution">
    <text evidence="9">The sequence shown here is derived from an EMBL/GenBank/DDBJ whole genome shotgun (WGS) entry which is preliminary data.</text>
</comment>
<dbReference type="PROSITE" id="PS00676">
    <property type="entry name" value="SIGMA54_INTERACT_2"/>
    <property type="match status" value="1"/>
</dbReference>
<dbReference type="InterPro" id="IPR002197">
    <property type="entry name" value="HTH_Fis"/>
</dbReference>
<name>A0A6V8P739_9ACTN</name>
<evidence type="ECO:0000256" key="1">
    <source>
        <dbReference type="ARBA" id="ARBA00022741"/>
    </source>
</evidence>
<dbReference type="Pfam" id="PF00158">
    <property type="entry name" value="Sigma54_activat"/>
    <property type="match status" value="1"/>
</dbReference>
<evidence type="ECO:0000256" key="6">
    <source>
        <dbReference type="ARBA" id="ARBA00023163"/>
    </source>
</evidence>
<dbReference type="Pfam" id="PF25601">
    <property type="entry name" value="AAA_lid_14"/>
    <property type="match status" value="1"/>
</dbReference>
<dbReference type="CDD" id="cd00009">
    <property type="entry name" value="AAA"/>
    <property type="match status" value="1"/>
</dbReference>
<dbReference type="PRINTS" id="PR01590">
    <property type="entry name" value="HTHFIS"/>
</dbReference>
<dbReference type="PROSITE" id="PS50112">
    <property type="entry name" value="PAS"/>
    <property type="match status" value="1"/>
</dbReference>
<dbReference type="Pfam" id="PF01590">
    <property type="entry name" value="GAF"/>
    <property type="match status" value="1"/>
</dbReference>
<organism evidence="9 10">
    <name type="scientific">Candidatus Hakubella thermalkaliphila</name>
    <dbReference type="NCBI Taxonomy" id="2754717"/>
    <lineage>
        <taxon>Bacteria</taxon>
        <taxon>Bacillati</taxon>
        <taxon>Actinomycetota</taxon>
        <taxon>Actinomycetota incertae sedis</taxon>
        <taxon>Candidatus Hakubellales</taxon>
        <taxon>Candidatus Hakubellaceae</taxon>
        <taxon>Candidatus Hakubella</taxon>
    </lineage>
</organism>
<dbReference type="PANTHER" id="PTHR32071:SF57">
    <property type="entry name" value="C4-DICARBOXYLATE TRANSPORT TRANSCRIPTIONAL REGULATORY PROTEIN DCTD"/>
    <property type="match status" value="1"/>
</dbReference>
<keyword evidence="10" id="KW-1185">Reference proteome</keyword>
<proteinExistence type="predicted"/>
<evidence type="ECO:0000259" key="7">
    <source>
        <dbReference type="PROSITE" id="PS50045"/>
    </source>
</evidence>
<dbReference type="InterPro" id="IPR025943">
    <property type="entry name" value="Sigma_54_int_dom_ATP-bd_2"/>
</dbReference>
<evidence type="ECO:0000259" key="8">
    <source>
        <dbReference type="PROSITE" id="PS50112"/>
    </source>
</evidence>
<dbReference type="InterPro" id="IPR025662">
    <property type="entry name" value="Sigma_54_int_dom_ATP-bd_1"/>
</dbReference>
<dbReference type="Gene3D" id="1.10.10.60">
    <property type="entry name" value="Homeodomain-like"/>
    <property type="match status" value="1"/>
</dbReference>
<evidence type="ECO:0000313" key="9">
    <source>
        <dbReference type="EMBL" id="GFP28163.1"/>
    </source>
</evidence>
<keyword evidence="4" id="KW-0238">DNA-binding</keyword>
<evidence type="ECO:0000256" key="2">
    <source>
        <dbReference type="ARBA" id="ARBA00022840"/>
    </source>
</evidence>
<dbReference type="InterPro" id="IPR025944">
    <property type="entry name" value="Sigma_54_int_dom_CS"/>
</dbReference>
<dbReference type="PROSITE" id="PS00675">
    <property type="entry name" value="SIGMA54_INTERACT_1"/>
    <property type="match status" value="1"/>
</dbReference>
<dbReference type="InterPro" id="IPR009057">
    <property type="entry name" value="Homeodomain-like_sf"/>
</dbReference>
<dbReference type="RefSeq" id="WP_176233668.1">
    <property type="nucleotide sequence ID" value="NZ_BLRY01000129.1"/>
</dbReference>
<dbReference type="InterPro" id="IPR002078">
    <property type="entry name" value="Sigma_54_int"/>
</dbReference>
<dbReference type="EMBL" id="BLRY01000129">
    <property type="protein sequence ID" value="GFP28163.1"/>
    <property type="molecule type" value="Genomic_DNA"/>
</dbReference>
<dbReference type="SMART" id="SM00091">
    <property type="entry name" value="PAS"/>
    <property type="match status" value="1"/>
</dbReference>
<evidence type="ECO:0000313" key="10">
    <source>
        <dbReference type="Proteomes" id="UP000591948"/>
    </source>
</evidence>
<dbReference type="PROSITE" id="PS00688">
    <property type="entry name" value="SIGMA54_INTERACT_3"/>
    <property type="match status" value="1"/>
</dbReference>
<keyword evidence="3" id="KW-0805">Transcription regulation</keyword>
<dbReference type="GO" id="GO:0005524">
    <property type="term" value="F:ATP binding"/>
    <property type="evidence" value="ECO:0007669"/>
    <property type="project" value="UniProtKB-KW"/>
</dbReference>
<accession>A0A6V8P739</accession>
<dbReference type="Pfam" id="PF02954">
    <property type="entry name" value="HTH_8"/>
    <property type="match status" value="1"/>
</dbReference>
<feature type="domain" description="Sigma-54 factor interaction" evidence="7">
    <location>
        <begin position="333"/>
        <end position="562"/>
    </location>
</feature>
<evidence type="ECO:0000256" key="3">
    <source>
        <dbReference type="ARBA" id="ARBA00023015"/>
    </source>
</evidence>
<dbReference type="Proteomes" id="UP000591948">
    <property type="component" value="Unassembled WGS sequence"/>
</dbReference>
<dbReference type="InterPro" id="IPR000014">
    <property type="entry name" value="PAS"/>
</dbReference>
<keyword evidence="2" id="KW-0067">ATP-binding</keyword>
<dbReference type="SUPFAM" id="SSF55785">
    <property type="entry name" value="PYP-like sensor domain (PAS domain)"/>
    <property type="match status" value="1"/>
</dbReference>
<dbReference type="InterPro" id="IPR003593">
    <property type="entry name" value="AAA+_ATPase"/>
</dbReference>
<dbReference type="SUPFAM" id="SSF46689">
    <property type="entry name" value="Homeodomain-like"/>
    <property type="match status" value="1"/>
</dbReference>
<reference evidence="9 10" key="1">
    <citation type="journal article" date="2020" name="Front. Microbiol.">
        <title>Single-cell genomics of novel Actinobacteria with the Wood-Ljungdahl pathway discovered in a serpentinizing system.</title>
        <authorList>
            <person name="Merino N."/>
            <person name="Kawai M."/>
            <person name="Boyd E.S."/>
            <person name="Colman D.R."/>
            <person name="McGlynn S.E."/>
            <person name="Nealson K.H."/>
            <person name="Kurokawa K."/>
            <person name="Hongoh Y."/>
        </authorList>
    </citation>
    <scope>NUCLEOTIDE SEQUENCE [LARGE SCALE GENOMIC DNA]</scope>
    <source>
        <strain evidence="9 10">S33</strain>
    </source>
</reference>
<dbReference type="FunFam" id="3.40.50.300:FF:000006">
    <property type="entry name" value="DNA-binding transcriptional regulator NtrC"/>
    <property type="match status" value="1"/>
</dbReference>
<dbReference type="FunFam" id="1.10.8.60:FF:000014">
    <property type="entry name" value="DNA-binding transcriptional regulator NtrC"/>
    <property type="match status" value="1"/>
</dbReference>
<dbReference type="Gene3D" id="3.30.450.40">
    <property type="match status" value="1"/>
</dbReference>
<dbReference type="InterPro" id="IPR003018">
    <property type="entry name" value="GAF"/>
</dbReference>
<dbReference type="InterPro" id="IPR027417">
    <property type="entry name" value="P-loop_NTPase"/>
</dbReference>
<feature type="domain" description="PAS" evidence="8">
    <location>
        <begin position="204"/>
        <end position="250"/>
    </location>
</feature>
<dbReference type="SMART" id="SM00382">
    <property type="entry name" value="AAA"/>
    <property type="match status" value="1"/>
</dbReference>
<dbReference type="CDD" id="cd00130">
    <property type="entry name" value="PAS"/>
    <property type="match status" value="1"/>
</dbReference>
<keyword evidence="1" id="KW-0547">Nucleotide-binding</keyword>
<dbReference type="Gene3D" id="1.10.8.60">
    <property type="match status" value="1"/>
</dbReference>
<dbReference type="SUPFAM" id="SSF55781">
    <property type="entry name" value="GAF domain-like"/>
    <property type="match status" value="1"/>
</dbReference>
<evidence type="ECO:0000256" key="5">
    <source>
        <dbReference type="ARBA" id="ARBA00023159"/>
    </source>
</evidence>
<protein>
    <submittedName>
        <fullName evidence="9">Two-component system, NtrC family, nitrogen regulation response regulator GlnG</fullName>
    </submittedName>
</protein>
<dbReference type="PANTHER" id="PTHR32071">
    <property type="entry name" value="TRANSCRIPTIONAL REGULATORY PROTEIN"/>
    <property type="match status" value="1"/>
</dbReference>